<dbReference type="Gene3D" id="1.25.40.390">
    <property type="match status" value="1"/>
</dbReference>
<evidence type="ECO:0000313" key="2">
    <source>
        <dbReference type="Proteomes" id="UP000240971"/>
    </source>
</evidence>
<comment type="caution">
    <text evidence="1">The sequence shown here is derived from an EMBL/GenBank/DDBJ whole genome shotgun (WGS) entry which is preliminary data.</text>
</comment>
<organism evidence="1 2">
    <name type="scientific">Chitinophaga niastensis</name>
    <dbReference type="NCBI Taxonomy" id="536980"/>
    <lineage>
        <taxon>Bacteria</taxon>
        <taxon>Pseudomonadati</taxon>
        <taxon>Bacteroidota</taxon>
        <taxon>Chitinophagia</taxon>
        <taxon>Chitinophagales</taxon>
        <taxon>Chitinophagaceae</taxon>
        <taxon>Chitinophaga</taxon>
    </lineage>
</organism>
<protein>
    <submittedName>
        <fullName evidence="1">SusD-like starch-binding protein associating with outer membrane</fullName>
    </submittedName>
</protein>
<dbReference type="OrthoDB" id="634495at2"/>
<dbReference type="Pfam" id="PF12771">
    <property type="entry name" value="SusD-like_2"/>
    <property type="match status" value="1"/>
</dbReference>
<dbReference type="RefSeq" id="WP_106528231.1">
    <property type="nucleotide sequence ID" value="NZ_PYAW01000002.1"/>
</dbReference>
<dbReference type="SUPFAM" id="SSF48452">
    <property type="entry name" value="TPR-like"/>
    <property type="match status" value="1"/>
</dbReference>
<dbReference type="PROSITE" id="PS51257">
    <property type="entry name" value="PROKAR_LIPOPROTEIN"/>
    <property type="match status" value="1"/>
</dbReference>
<dbReference type="Proteomes" id="UP000240971">
    <property type="component" value="Unassembled WGS sequence"/>
</dbReference>
<proteinExistence type="predicted"/>
<dbReference type="InterPro" id="IPR011990">
    <property type="entry name" value="TPR-like_helical_dom_sf"/>
</dbReference>
<accession>A0A2P8HNL4</accession>
<evidence type="ECO:0000313" key="1">
    <source>
        <dbReference type="EMBL" id="PSL47805.1"/>
    </source>
</evidence>
<name>A0A2P8HNL4_CHINA</name>
<gene>
    <name evidence="1" type="ORF">CLV51_102665</name>
</gene>
<keyword evidence="2" id="KW-1185">Reference proteome</keyword>
<dbReference type="InterPro" id="IPR041662">
    <property type="entry name" value="SusD-like_2"/>
</dbReference>
<reference evidence="1 2" key="1">
    <citation type="submission" date="2018-03" db="EMBL/GenBank/DDBJ databases">
        <title>Genomic Encyclopedia of Archaeal and Bacterial Type Strains, Phase II (KMG-II): from individual species to whole genera.</title>
        <authorList>
            <person name="Goeker M."/>
        </authorList>
    </citation>
    <scope>NUCLEOTIDE SEQUENCE [LARGE SCALE GENOMIC DNA]</scope>
    <source>
        <strain evidence="1 2">DSM 24859</strain>
    </source>
</reference>
<sequence>MNYSKKLLLYISGVTLVLGACTKDFQEINTTPGLPVKADIPPLVNGVIKTLFLKGQEQAAIHNEYYYPVTQLGAVSTLSSGYLVQNGALDVWTDYYSSLQDLNLIQDKINAYSGDKTEMNNVQAVAYILRAYKTLRMTDQFGDIPYFQAARSYTGNTSLYRPKYDSQKSIYDSVLTQLVWASKNINTAASPTTAAGKPYATIGSSETFFNNNMLKWQKFGNSLLLRHAMQIVEKDPATATPILQYALSGIPLIEEGEDVGMWPANLNNYVLNDSRFWSFTSHKAMRMSNTCWNQMADGTAPAQIFDPRVYIFFETNQAGNWAPYVLGSGVTDISNPYQDKRDADITLKDNTPFSAFNYYLVRDIHYQPELFMTAAEVHFLKAEAFARGLGLVKDMGQAAVEYKAGITSSVNFWYMIAHTTNVQNDNWAAVAPANPTPAQMDALFNNAKVAFTGTDDQLLNKIYAQEWLSFFREPWLAYNLWRRTGRTPRIGNPDKYANFNRLQYPLRESIDNMDNYKTQSDLMGGNSTTVKVWWMK</sequence>
<dbReference type="EMBL" id="PYAW01000002">
    <property type="protein sequence ID" value="PSL47805.1"/>
    <property type="molecule type" value="Genomic_DNA"/>
</dbReference>
<dbReference type="AlphaFoldDB" id="A0A2P8HNL4"/>